<dbReference type="Proteomes" id="UP000230399">
    <property type="component" value="Unassembled WGS sequence"/>
</dbReference>
<feature type="domain" description="Type II secretion system protein GspF" evidence="9">
    <location>
        <begin position="270"/>
        <end position="392"/>
    </location>
</feature>
<dbReference type="AlphaFoldDB" id="A0A2M7BG57"/>
<evidence type="ECO:0000256" key="1">
    <source>
        <dbReference type="ARBA" id="ARBA00004429"/>
    </source>
</evidence>
<sequence>MPKFVYKAKDAKGGSVKGLIEAGDQKQALSVLKEKNLSCYSIESKTEGPLSGITKKYFNRVKFADITAFTRQLSTMVNAGLPLTESLSVLKEQTSTMSGIAGLILRDVKEGRSLAESLKKFPKIFSTVYIALVSSGEAAGILDNILNRLASNMESQREFKGKIKNAMIYPIIVLIAMFGVIFAMMVLVIPKLTSLYEEFDADLPQTTKMLISVSKFSSRFWWLILLIVAGVVFTSKILIKNIEIKRKVDGFKFKLPVFGKLLKMVAMTEFSRTLGLLVGAGVSLVEGLKISSKTSNNVLVEEAILFSADQVEKGMRLSSVLSQIEFFPSIVPQMIGVGEETGKMDEVLSKVSNFFQTESEQSVKGLTTALEPLIMIVLGVGVLFLVMAILMPIYNLTGSIK</sequence>
<keyword evidence="3" id="KW-1003">Cell membrane</keyword>
<proteinExistence type="inferred from homology"/>
<feature type="transmembrane region" description="Helical" evidence="8">
    <location>
        <begin position="373"/>
        <end position="394"/>
    </location>
</feature>
<name>A0A2M7BG57_9BACT</name>
<dbReference type="PRINTS" id="PR00812">
    <property type="entry name" value="BCTERIALGSPF"/>
</dbReference>
<dbReference type="FunFam" id="1.20.81.30:FF:000001">
    <property type="entry name" value="Type II secretion system protein F"/>
    <property type="match status" value="2"/>
</dbReference>
<evidence type="ECO:0000256" key="2">
    <source>
        <dbReference type="ARBA" id="ARBA00005745"/>
    </source>
</evidence>
<dbReference type="PANTHER" id="PTHR30012">
    <property type="entry name" value="GENERAL SECRETION PATHWAY PROTEIN"/>
    <property type="match status" value="1"/>
</dbReference>
<keyword evidence="6 8" id="KW-1133">Transmembrane helix</keyword>
<reference evidence="11" key="1">
    <citation type="submission" date="2017-09" db="EMBL/GenBank/DDBJ databases">
        <title>Depth-based differentiation of microbial function through sediment-hosted aquifers and enrichment of novel symbionts in the deep terrestrial subsurface.</title>
        <authorList>
            <person name="Probst A.J."/>
            <person name="Ladd B."/>
            <person name="Jarett J.K."/>
            <person name="Geller-Mcgrath D.E."/>
            <person name="Sieber C.M.K."/>
            <person name="Emerson J.B."/>
            <person name="Anantharaman K."/>
            <person name="Thomas B.C."/>
            <person name="Malmstrom R."/>
            <person name="Stieglmeier M."/>
            <person name="Klingl A."/>
            <person name="Woyke T."/>
            <person name="Ryan C.M."/>
            <person name="Banfield J.F."/>
        </authorList>
    </citation>
    <scope>NUCLEOTIDE SEQUENCE [LARGE SCALE GENOMIC DNA]</scope>
</reference>
<dbReference type="EMBL" id="PEVD01000008">
    <property type="protein sequence ID" value="PIV02093.1"/>
    <property type="molecule type" value="Genomic_DNA"/>
</dbReference>
<dbReference type="PANTHER" id="PTHR30012:SF0">
    <property type="entry name" value="TYPE II SECRETION SYSTEM PROTEIN F-RELATED"/>
    <property type="match status" value="1"/>
</dbReference>
<comment type="subcellular location">
    <subcellularLocation>
        <location evidence="1">Cell inner membrane</location>
        <topology evidence="1">Multi-pass membrane protein</topology>
    </subcellularLocation>
</comment>
<evidence type="ECO:0000256" key="5">
    <source>
        <dbReference type="ARBA" id="ARBA00022692"/>
    </source>
</evidence>
<dbReference type="GO" id="GO:0015628">
    <property type="term" value="P:protein secretion by the type II secretion system"/>
    <property type="evidence" value="ECO:0007669"/>
    <property type="project" value="TreeGrafter"/>
</dbReference>
<dbReference type="InterPro" id="IPR042094">
    <property type="entry name" value="T2SS_GspF_sf"/>
</dbReference>
<dbReference type="InterPro" id="IPR018076">
    <property type="entry name" value="T2SS_GspF_dom"/>
</dbReference>
<dbReference type="InterPro" id="IPR003004">
    <property type="entry name" value="GspF/PilC"/>
</dbReference>
<evidence type="ECO:0000256" key="8">
    <source>
        <dbReference type="SAM" id="Phobius"/>
    </source>
</evidence>
<evidence type="ECO:0000256" key="7">
    <source>
        <dbReference type="ARBA" id="ARBA00023136"/>
    </source>
</evidence>
<feature type="transmembrane region" description="Helical" evidence="8">
    <location>
        <begin position="220"/>
        <end position="239"/>
    </location>
</feature>
<keyword evidence="4" id="KW-0997">Cell inner membrane</keyword>
<organism evidence="10 11">
    <name type="scientific">Candidatus Shapirobacteria bacterium CG03_land_8_20_14_0_80_40_19</name>
    <dbReference type="NCBI Taxonomy" id="1974880"/>
    <lineage>
        <taxon>Bacteria</taxon>
        <taxon>Candidatus Shapironibacteriota</taxon>
    </lineage>
</organism>
<evidence type="ECO:0000259" key="9">
    <source>
        <dbReference type="Pfam" id="PF00482"/>
    </source>
</evidence>
<comment type="caution">
    <text evidence="10">The sequence shown here is derived from an EMBL/GenBank/DDBJ whole genome shotgun (WGS) entry which is preliminary data.</text>
</comment>
<accession>A0A2M7BG57</accession>
<evidence type="ECO:0000256" key="4">
    <source>
        <dbReference type="ARBA" id="ARBA00022519"/>
    </source>
</evidence>
<dbReference type="Gene3D" id="1.20.81.30">
    <property type="entry name" value="Type II secretion system (T2SS), domain F"/>
    <property type="match status" value="2"/>
</dbReference>
<gene>
    <name evidence="10" type="ORF">COS55_00315</name>
</gene>
<evidence type="ECO:0000256" key="3">
    <source>
        <dbReference type="ARBA" id="ARBA00022475"/>
    </source>
</evidence>
<comment type="similarity">
    <text evidence="2">Belongs to the GSP F family.</text>
</comment>
<feature type="transmembrane region" description="Helical" evidence="8">
    <location>
        <begin position="166"/>
        <end position="189"/>
    </location>
</feature>
<evidence type="ECO:0000313" key="10">
    <source>
        <dbReference type="EMBL" id="PIV02093.1"/>
    </source>
</evidence>
<evidence type="ECO:0000256" key="6">
    <source>
        <dbReference type="ARBA" id="ARBA00022989"/>
    </source>
</evidence>
<keyword evidence="5 8" id="KW-0812">Transmembrane</keyword>
<feature type="domain" description="Type II secretion system protein GspF" evidence="9">
    <location>
        <begin position="69"/>
        <end position="190"/>
    </location>
</feature>
<dbReference type="GO" id="GO:0005886">
    <property type="term" value="C:plasma membrane"/>
    <property type="evidence" value="ECO:0007669"/>
    <property type="project" value="UniProtKB-SubCell"/>
</dbReference>
<dbReference type="Pfam" id="PF00482">
    <property type="entry name" value="T2SSF"/>
    <property type="match status" value="2"/>
</dbReference>
<protein>
    <recommendedName>
        <fullName evidence="9">Type II secretion system protein GspF domain-containing protein</fullName>
    </recommendedName>
</protein>
<keyword evidence="7 8" id="KW-0472">Membrane</keyword>
<evidence type="ECO:0000313" key="11">
    <source>
        <dbReference type="Proteomes" id="UP000230399"/>
    </source>
</evidence>